<dbReference type="Proteomes" id="UP000251341">
    <property type="component" value="Unassembled WGS sequence"/>
</dbReference>
<dbReference type="PROSITE" id="PS51736">
    <property type="entry name" value="RECOMBINASES_3"/>
    <property type="match status" value="1"/>
</dbReference>
<dbReference type="CDD" id="cd03768">
    <property type="entry name" value="SR_ResInv"/>
    <property type="match status" value="1"/>
</dbReference>
<evidence type="ECO:0000259" key="2">
    <source>
        <dbReference type="PROSITE" id="PS51737"/>
    </source>
</evidence>
<keyword evidence="4" id="KW-1185">Reference proteome</keyword>
<evidence type="ECO:0000259" key="1">
    <source>
        <dbReference type="PROSITE" id="PS51736"/>
    </source>
</evidence>
<dbReference type="GO" id="GO:0003677">
    <property type="term" value="F:DNA binding"/>
    <property type="evidence" value="ECO:0007669"/>
    <property type="project" value="InterPro"/>
</dbReference>
<evidence type="ECO:0000313" key="4">
    <source>
        <dbReference type="Proteomes" id="UP000251341"/>
    </source>
</evidence>
<name>A0A315EKW2_9BURK</name>
<dbReference type="PROSITE" id="PS51737">
    <property type="entry name" value="RECOMBINASE_DNA_BIND"/>
    <property type="match status" value="1"/>
</dbReference>
<dbReference type="InterPro" id="IPR011109">
    <property type="entry name" value="DNA_bind_recombinase_dom"/>
</dbReference>
<dbReference type="Pfam" id="PF00239">
    <property type="entry name" value="Resolvase"/>
    <property type="match status" value="1"/>
</dbReference>
<dbReference type="EMBL" id="NESP01000001">
    <property type="protein sequence ID" value="PUE58543.1"/>
    <property type="molecule type" value="Genomic_DNA"/>
</dbReference>
<dbReference type="InterPro" id="IPR038109">
    <property type="entry name" value="DNA_bind_recomb_sf"/>
</dbReference>
<feature type="domain" description="Recombinase" evidence="2">
    <location>
        <begin position="168"/>
        <end position="272"/>
    </location>
</feature>
<evidence type="ECO:0000313" key="3">
    <source>
        <dbReference type="EMBL" id="PUE58543.1"/>
    </source>
</evidence>
<dbReference type="SMART" id="SM00857">
    <property type="entry name" value="Resolvase"/>
    <property type="match status" value="1"/>
</dbReference>
<dbReference type="PANTHER" id="PTHR30461:SF23">
    <property type="entry name" value="DNA RECOMBINASE-RELATED"/>
    <property type="match status" value="1"/>
</dbReference>
<dbReference type="Gene3D" id="3.40.50.1390">
    <property type="entry name" value="Resolvase, N-terminal catalytic domain"/>
    <property type="match status" value="1"/>
</dbReference>
<gene>
    <name evidence="3" type="ORF">B9Z44_02355</name>
</gene>
<organism evidence="3 4">
    <name type="scientific">Limnohabitans curvus</name>
    <dbReference type="NCBI Taxonomy" id="323423"/>
    <lineage>
        <taxon>Bacteria</taxon>
        <taxon>Pseudomonadati</taxon>
        <taxon>Pseudomonadota</taxon>
        <taxon>Betaproteobacteria</taxon>
        <taxon>Burkholderiales</taxon>
        <taxon>Comamonadaceae</taxon>
        <taxon>Limnohabitans</taxon>
    </lineage>
</organism>
<dbReference type="GO" id="GO:0000150">
    <property type="term" value="F:DNA strand exchange activity"/>
    <property type="evidence" value="ECO:0007669"/>
    <property type="project" value="InterPro"/>
</dbReference>
<sequence length="446" mass="50957">MTMASFKRCAVYCRVSSDERLDQSFNSIDAQRESGLSFVMSQRAEGWVAVQDTYEDPGYSGGNMERPGLKRLLADIKAGKVDMIVVYKIDRLSRSLADFAKMVEVFDKHQVSFSSVTQQINSATSTGRLMLNMLLSFAQFEREVTGERIRDKIAASKRKGIWMGGPVPLGYRVENRLLLVDPQEAATVKWIFDTYRRTHSTTLMVKDMKDQKILTKTGRHFCKQALYKVLHNRVYLGQLQHKGQFFAGAHEPLIDQAAWEYVQKLMTKDGEENTRSAWSQKAQAEFLLRGLIYSPEGDLYLPVATQKKSGKVYRYYVHNKKVNSGACHSDIPNQPADLVENAVTEQVLDFLRSGTMLNNYWHQIQALNPGIPEPQAVVLILQRTANIWDTFFDQIKRNIIRSLVERVTLEEDSIAINWRTEGWLPLLETMKPKTVGAERLEMEMLA</sequence>
<dbReference type="PANTHER" id="PTHR30461">
    <property type="entry name" value="DNA-INVERTASE FROM LAMBDOID PROPHAGE"/>
    <property type="match status" value="1"/>
</dbReference>
<dbReference type="InterPro" id="IPR006119">
    <property type="entry name" value="Resolv_N"/>
</dbReference>
<dbReference type="InterPro" id="IPR036162">
    <property type="entry name" value="Resolvase-like_N_sf"/>
</dbReference>
<comment type="caution">
    <text evidence="3">The sequence shown here is derived from an EMBL/GenBank/DDBJ whole genome shotgun (WGS) entry which is preliminary data.</text>
</comment>
<accession>A0A315EKW2</accession>
<dbReference type="Gene3D" id="3.90.1750.20">
    <property type="entry name" value="Putative Large Serine Recombinase, Chain B, Domain 2"/>
    <property type="match status" value="1"/>
</dbReference>
<dbReference type="AlphaFoldDB" id="A0A315EKW2"/>
<dbReference type="Pfam" id="PF07508">
    <property type="entry name" value="Recombinase"/>
    <property type="match status" value="1"/>
</dbReference>
<dbReference type="SUPFAM" id="SSF53041">
    <property type="entry name" value="Resolvase-like"/>
    <property type="match status" value="1"/>
</dbReference>
<protein>
    <submittedName>
        <fullName evidence="3">Recombinase</fullName>
    </submittedName>
</protein>
<feature type="domain" description="Resolvase/invertase-type recombinase catalytic" evidence="1">
    <location>
        <begin position="8"/>
        <end position="160"/>
    </location>
</feature>
<reference evidence="3 4" key="1">
    <citation type="submission" date="2017-04" db="EMBL/GenBank/DDBJ databases">
        <title>Unexpected and diverse lifestyles within the genus Limnohabitans.</title>
        <authorList>
            <person name="Kasalicky V."/>
            <person name="Mehrshad M."/>
            <person name="Andrei S.-A."/>
            <person name="Salcher M."/>
            <person name="Kratochvilova H."/>
            <person name="Simek K."/>
            <person name="Ghai R."/>
        </authorList>
    </citation>
    <scope>NUCLEOTIDE SEQUENCE [LARGE SCALE GENOMIC DNA]</scope>
    <source>
        <strain evidence="3 4">MWH-C5</strain>
    </source>
</reference>
<dbReference type="InterPro" id="IPR050639">
    <property type="entry name" value="SSR_resolvase"/>
</dbReference>
<proteinExistence type="predicted"/>